<feature type="domain" description="RING-type" evidence="5">
    <location>
        <begin position="56"/>
        <end position="99"/>
    </location>
</feature>
<evidence type="ECO:0000313" key="7">
    <source>
        <dbReference type="RefSeq" id="XP_029637870.1"/>
    </source>
</evidence>
<dbReference type="InterPro" id="IPR001841">
    <property type="entry name" value="Znf_RING"/>
</dbReference>
<dbReference type="PROSITE" id="PS50089">
    <property type="entry name" value="ZF_RING_2"/>
    <property type="match status" value="1"/>
</dbReference>
<dbReference type="KEGG" id="osn:115213087"/>
<evidence type="ECO:0000256" key="2">
    <source>
        <dbReference type="ARBA" id="ARBA00022833"/>
    </source>
</evidence>
<evidence type="ECO:0000256" key="4">
    <source>
        <dbReference type="SAM" id="MobiDB-lite"/>
    </source>
</evidence>
<dbReference type="GO" id="GO:0008270">
    <property type="term" value="F:zinc ion binding"/>
    <property type="evidence" value="ECO:0007669"/>
    <property type="project" value="UniProtKB-KW"/>
</dbReference>
<name>A0A6P7SI53_9MOLL</name>
<protein>
    <submittedName>
        <fullName evidence="7">Bromodomain-containing protein DDB_G0280777-like</fullName>
    </submittedName>
</protein>
<feature type="compositionally biased region" description="Low complexity" evidence="4">
    <location>
        <begin position="225"/>
        <end position="270"/>
    </location>
</feature>
<evidence type="ECO:0000256" key="3">
    <source>
        <dbReference type="PROSITE-ProRule" id="PRU00175"/>
    </source>
</evidence>
<evidence type="ECO:0000256" key="1">
    <source>
        <dbReference type="ARBA" id="ARBA00022771"/>
    </source>
</evidence>
<keyword evidence="1 3" id="KW-0479">Metal-binding</keyword>
<dbReference type="SUPFAM" id="SSF57850">
    <property type="entry name" value="RING/U-box"/>
    <property type="match status" value="1"/>
</dbReference>
<dbReference type="RefSeq" id="XP_029637870.1">
    <property type="nucleotide sequence ID" value="XM_029782010.2"/>
</dbReference>
<feature type="region of interest" description="Disordered" evidence="4">
    <location>
        <begin position="225"/>
        <end position="288"/>
    </location>
</feature>
<dbReference type="Proteomes" id="UP000515154">
    <property type="component" value="Linkage group LG1"/>
</dbReference>
<keyword evidence="6" id="KW-1185">Reference proteome</keyword>
<evidence type="ECO:0000313" key="6">
    <source>
        <dbReference type="Proteomes" id="UP000515154"/>
    </source>
</evidence>
<keyword evidence="1 3" id="KW-0863">Zinc-finger</keyword>
<gene>
    <name evidence="7" type="primary">LOC115213087</name>
</gene>
<proteinExistence type="predicted"/>
<feature type="region of interest" description="Disordered" evidence="4">
    <location>
        <begin position="303"/>
        <end position="381"/>
    </location>
</feature>
<organism evidence="6 7">
    <name type="scientific">Octopus sinensis</name>
    <name type="common">East Asian common octopus</name>
    <dbReference type="NCBI Taxonomy" id="2607531"/>
    <lineage>
        <taxon>Eukaryota</taxon>
        <taxon>Metazoa</taxon>
        <taxon>Spiralia</taxon>
        <taxon>Lophotrochozoa</taxon>
        <taxon>Mollusca</taxon>
        <taxon>Cephalopoda</taxon>
        <taxon>Coleoidea</taxon>
        <taxon>Octopodiformes</taxon>
        <taxon>Octopoda</taxon>
        <taxon>Incirrata</taxon>
        <taxon>Octopodidae</taxon>
        <taxon>Octopus</taxon>
    </lineage>
</organism>
<dbReference type="InterPro" id="IPR013083">
    <property type="entry name" value="Znf_RING/FYVE/PHD"/>
</dbReference>
<reference evidence="7" key="1">
    <citation type="submission" date="2025-08" db="UniProtKB">
        <authorList>
            <consortium name="RefSeq"/>
        </authorList>
    </citation>
    <scope>IDENTIFICATION</scope>
</reference>
<feature type="region of interest" description="Disordered" evidence="4">
    <location>
        <begin position="154"/>
        <end position="173"/>
    </location>
</feature>
<dbReference type="AlphaFoldDB" id="A0A6P7SI53"/>
<evidence type="ECO:0000259" key="5">
    <source>
        <dbReference type="PROSITE" id="PS50089"/>
    </source>
</evidence>
<feature type="compositionally biased region" description="Polar residues" evidence="4">
    <location>
        <begin position="351"/>
        <end position="362"/>
    </location>
</feature>
<accession>A0A6P7SI53</accession>
<sequence>MSDLISLLDATLRLISNNGAERRLWKTTPSLVKPGGYPPDILLHKASKEELEKLECGICFLICKNPCHCVNKHQFCRSCVTVWSGSGDSENHNKCPVCRVSGYYLPSGAIADNLNNRQVRCLLRSCIWVGQLKNIHNHRHVLNKKLHHEDNYKTNKSCNHNNNNNDSNNNNLNLRDRCSEITERVLAKEPSSAAALLQRIRNERKEANLSSNNLFTEATATTTTQLSPLLTTPRTGLSSRNVLSSSSSTPVTNTTTNNNNITDNNNSSSSLVSLQRHHPTLDNNNRVNERANESIESVLRSFLPATTTHPTPVSRLNNNNNSSSNSSSLSRNALQANTTPPSSAPPVTEPDNVTTNPNNSNRVGPIHHRSVNRRTGPKEYERLRARMRETRLRLEQMETTRRELASFQERQRLQHLVEVRELGRQLNEVTFQIRRLLNQMSANEDHPPTQLVN</sequence>
<feature type="compositionally biased region" description="Low complexity" evidence="4">
    <location>
        <begin position="314"/>
        <end position="332"/>
    </location>
</feature>
<keyword evidence="2" id="KW-0862">Zinc</keyword>
<dbReference type="Gene3D" id="3.30.40.10">
    <property type="entry name" value="Zinc/RING finger domain, C3HC4 (zinc finger)"/>
    <property type="match status" value="1"/>
</dbReference>